<feature type="signal peptide" evidence="13">
    <location>
        <begin position="1"/>
        <end position="20"/>
    </location>
</feature>
<dbReference type="CTD" id="3572"/>
<dbReference type="InterPro" id="IPR036116">
    <property type="entry name" value="FN3_sf"/>
</dbReference>
<dbReference type="AlphaFoldDB" id="A0A673ACN7"/>
<evidence type="ECO:0000256" key="5">
    <source>
        <dbReference type="ARBA" id="ARBA00022737"/>
    </source>
</evidence>
<evidence type="ECO:0000313" key="16">
    <source>
        <dbReference type="Proteomes" id="UP000472271"/>
    </source>
</evidence>
<evidence type="ECO:0000256" key="13">
    <source>
        <dbReference type="SAM" id="SignalP"/>
    </source>
</evidence>
<comment type="similarity">
    <text evidence="2">Belongs to the type I cytokine receptor family. Type 2 subfamily.</text>
</comment>
<dbReference type="InterPro" id="IPR010457">
    <property type="entry name" value="IgC2-like_lig-bd"/>
</dbReference>
<evidence type="ECO:0000256" key="9">
    <source>
        <dbReference type="ARBA" id="ARBA00023180"/>
    </source>
</evidence>
<evidence type="ECO:0000256" key="6">
    <source>
        <dbReference type="ARBA" id="ARBA00022989"/>
    </source>
</evidence>
<name>A0A673ACN7_9TELE</name>
<dbReference type="Proteomes" id="UP000472271">
    <property type="component" value="Chromosome 12"/>
</dbReference>
<dbReference type="Pfam" id="PF00041">
    <property type="entry name" value="fn3"/>
    <property type="match status" value="2"/>
</dbReference>
<evidence type="ECO:0000256" key="12">
    <source>
        <dbReference type="SAM" id="Phobius"/>
    </source>
</evidence>
<keyword evidence="16" id="KW-1185">Reference proteome</keyword>
<keyword evidence="9" id="KW-0325">Glycoprotein</keyword>
<reference evidence="15" key="3">
    <citation type="submission" date="2025-09" db="UniProtKB">
        <authorList>
            <consortium name="Ensembl"/>
        </authorList>
    </citation>
    <scope>IDENTIFICATION</scope>
</reference>
<feature type="region of interest" description="Disordered" evidence="11">
    <location>
        <begin position="780"/>
        <end position="828"/>
    </location>
</feature>
<gene>
    <name evidence="15" type="primary">il6st</name>
</gene>
<evidence type="ECO:0000259" key="14">
    <source>
        <dbReference type="PROSITE" id="PS50853"/>
    </source>
</evidence>
<dbReference type="GO" id="GO:0005886">
    <property type="term" value="C:plasma membrane"/>
    <property type="evidence" value="ECO:0007669"/>
    <property type="project" value="UniProtKB-ARBA"/>
</dbReference>
<feature type="compositionally biased region" description="Polar residues" evidence="11">
    <location>
        <begin position="780"/>
        <end position="806"/>
    </location>
</feature>
<dbReference type="Pfam" id="PF06328">
    <property type="entry name" value="Lep_receptor_Ig"/>
    <property type="match status" value="1"/>
</dbReference>
<dbReference type="PROSITE" id="PS50853">
    <property type="entry name" value="FN3"/>
    <property type="match status" value="2"/>
</dbReference>
<feature type="transmembrane region" description="Helical" evidence="12">
    <location>
        <begin position="641"/>
        <end position="662"/>
    </location>
</feature>
<evidence type="ECO:0000256" key="3">
    <source>
        <dbReference type="ARBA" id="ARBA00022692"/>
    </source>
</evidence>
<dbReference type="CDD" id="cd00063">
    <property type="entry name" value="FN3"/>
    <property type="match status" value="2"/>
</dbReference>
<protein>
    <recommendedName>
        <fullName evidence="14">Fibronectin type-III domain-containing protein</fullName>
    </recommendedName>
</protein>
<dbReference type="Gene3D" id="2.60.40.10">
    <property type="entry name" value="Immunoglobulins"/>
    <property type="match status" value="6"/>
</dbReference>
<dbReference type="PANTHER" id="PTHR48423:SF1">
    <property type="entry name" value="INTERLEUKIN-27 RECEPTOR SUBUNIT ALPHA"/>
    <property type="match status" value="1"/>
</dbReference>
<evidence type="ECO:0000313" key="15">
    <source>
        <dbReference type="Ensembl" id="ENSSORP00005026974.1"/>
    </source>
</evidence>
<dbReference type="SUPFAM" id="SSF49265">
    <property type="entry name" value="Fibronectin type III"/>
    <property type="match status" value="3"/>
</dbReference>
<dbReference type="InParanoid" id="A0A673ACN7"/>
<dbReference type="RefSeq" id="XP_030005726.1">
    <property type="nucleotide sequence ID" value="XM_030149866.1"/>
</dbReference>
<comment type="subcellular location">
    <subcellularLocation>
        <location evidence="1">Membrane</location>
        <topology evidence="1">Single-pass type I membrane protein</topology>
    </subcellularLocation>
</comment>
<dbReference type="GeneID" id="115430009"/>
<evidence type="ECO:0000256" key="2">
    <source>
        <dbReference type="ARBA" id="ARBA00008921"/>
    </source>
</evidence>
<organism evidence="15 16">
    <name type="scientific">Sphaeramia orbicularis</name>
    <name type="common">orbiculate cardinalfish</name>
    <dbReference type="NCBI Taxonomy" id="375764"/>
    <lineage>
        <taxon>Eukaryota</taxon>
        <taxon>Metazoa</taxon>
        <taxon>Chordata</taxon>
        <taxon>Craniata</taxon>
        <taxon>Vertebrata</taxon>
        <taxon>Euteleostomi</taxon>
        <taxon>Actinopterygii</taxon>
        <taxon>Neopterygii</taxon>
        <taxon>Teleostei</taxon>
        <taxon>Neoteleostei</taxon>
        <taxon>Acanthomorphata</taxon>
        <taxon>Gobiaria</taxon>
        <taxon>Kurtiformes</taxon>
        <taxon>Apogonoidei</taxon>
        <taxon>Apogonidae</taxon>
        <taxon>Apogoninae</taxon>
        <taxon>Sphaeramia</taxon>
    </lineage>
</organism>
<dbReference type="InterPro" id="IPR036179">
    <property type="entry name" value="Ig-like_dom_sf"/>
</dbReference>
<dbReference type="InterPro" id="IPR013783">
    <property type="entry name" value="Ig-like_fold"/>
</dbReference>
<dbReference type="SMART" id="SM00060">
    <property type="entry name" value="FN3"/>
    <property type="match status" value="4"/>
</dbReference>
<keyword evidence="8" id="KW-0675">Receptor</keyword>
<feature type="region of interest" description="Disordered" evidence="11">
    <location>
        <begin position="323"/>
        <end position="342"/>
    </location>
</feature>
<feature type="region of interest" description="Disordered" evidence="11">
    <location>
        <begin position="736"/>
        <end position="766"/>
    </location>
</feature>
<dbReference type="PANTHER" id="PTHR48423">
    <property type="entry name" value="INTERLEUKIN-27 RECEPTOR SUBUNIT ALPHA"/>
    <property type="match status" value="1"/>
</dbReference>
<evidence type="ECO:0000256" key="10">
    <source>
        <dbReference type="ARBA" id="ARBA00023319"/>
    </source>
</evidence>
<feature type="compositionally biased region" description="Polar residues" evidence="11">
    <location>
        <begin position="874"/>
        <end position="887"/>
    </location>
</feature>
<feature type="domain" description="Fibronectin type-III" evidence="14">
    <location>
        <begin position="232"/>
        <end position="333"/>
    </location>
</feature>
<keyword evidence="4 13" id="KW-0732">Signal</keyword>
<accession>A0A673ACN7</accession>
<keyword evidence="10" id="KW-0393">Immunoglobulin domain</keyword>
<evidence type="ECO:0000256" key="8">
    <source>
        <dbReference type="ARBA" id="ARBA00023170"/>
    </source>
</evidence>
<evidence type="ECO:0000256" key="11">
    <source>
        <dbReference type="SAM" id="MobiDB-lite"/>
    </source>
</evidence>
<feature type="chain" id="PRO_5025514397" description="Fibronectin type-III domain-containing protein" evidence="13">
    <location>
        <begin position="21"/>
        <end position="896"/>
    </location>
</feature>
<evidence type="ECO:0000256" key="4">
    <source>
        <dbReference type="ARBA" id="ARBA00022729"/>
    </source>
</evidence>
<dbReference type="SUPFAM" id="SSF48726">
    <property type="entry name" value="Immunoglobulin"/>
    <property type="match status" value="1"/>
</dbReference>
<evidence type="ECO:0000256" key="7">
    <source>
        <dbReference type="ARBA" id="ARBA00023136"/>
    </source>
</evidence>
<keyword evidence="7 12" id="KW-0472">Membrane</keyword>
<keyword evidence="5" id="KW-0677">Repeat</keyword>
<evidence type="ECO:0000256" key="1">
    <source>
        <dbReference type="ARBA" id="ARBA00004479"/>
    </source>
</evidence>
<dbReference type="FunCoup" id="A0A673ACN7">
    <property type="interactions" value="779"/>
</dbReference>
<sequence>MVSAKVLQLVLLACIASALAARAEYVSYLMTAPHTKLLQIGTNFTATCVIQNTTEVTVDDLYWSLGLTPVPTELYTRINSTALNVTIPITRETPDWLFCSVKKSSPDVILNRSKYKHGILLQKGYLPVKPVNLSCMAVQKGAIISPVMVCEWESKQPQGGQFTTTYNLVVRVVGYRDYTGTAGPGKTSAEVNLSTFPHFMPMEIWVEATNELGTAESEHLNKDANSFVKTNPPSNVQVISEKTFTKSLLVNWTQPLAKVHLELTYEIRYCSDGCHQWDYVPSTEIDKNIHSFRLQDLTPYTVYITQVRCKNVHPGYGYWSEWSNNATKRTPEDRPTSKPDLWLSIDEDESNNERQVKLLVKEPKYSNGRIIRYDMKIQDLKEKDKSGADQWEKITVSEPEANSSSGHFTLLKQIHVADNTHLQVRVKAVNSVGKSPEATLVIPKKSHVLPPVRDLKVYPDWDKLMVMWNSTDPLEYEYVVEVSDGQQMDWQKEGQSVRKTAVRGYLEEFVRYNVSVYPIYRHGWIGKPARVEAYLRQGVPLDGPSVTSSKPGCFNAYLEWTDIPEHRRRGFITYYTIFYSDGNERHFVRVPGNITSYTLKSLSRNTRYDVWITASTINGSVDGFNHSFHTLKYAPGEIEGIVVGVSLGFLFVVILTMLLCICKKDVIKENFWPQIPNPGESTIGNWSPDYPLKAETPNENCLSGISVLDVDVCDGKSVFEEDKASLPLKKDKYLSEEHSSGIGGSSCMSSPRQSVSDSDEGGDVADTTASTVQYSSVVASNGYKGQTPGSQSQQAVFSRSESTQPLLESEENPDTLASDGSRHCQRFPRQTNFTASEGNADFNQLEMEEQNGLRSLEFCPLVEDSEHMMPADGQSETWASAPASSYMPQLGGYRPQ</sequence>
<reference evidence="15" key="1">
    <citation type="submission" date="2019-06" db="EMBL/GenBank/DDBJ databases">
        <authorList>
            <consortium name="Wellcome Sanger Institute Data Sharing"/>
        </authorList>
    </citation>
    <scope>NUCLEOTIDE SEQUENCE [LARGE SCALE GENOMIC DNA]</scope>
</reference>
<dbReference type="OrthoDB" id="9934532at2759"/>
<keyword evidence="3 12" id="KW-0812">Transmembrane</keyword>
<feature type="region of interest" description="Disordered" evidence="11">
    <location>
        <begin position="869"/>
        <end position="896"/>
    </location>
</feature>
<dbReference type="InterPro" id="IPR003961">
    <property type="entry name" value="FN3_dom"/>
</dbReference>
<keyword evidence="6 12" id="KW-1133">Transmembrane helix</keyword>
<feature type="domain" description="Fibronectin type-III" evidence="14">
    <location>
        <begin position="540"/>
        <end position="633"/>
    </location>
</feature>
<reference evidence="15" key="2">
    <citation type="submission" date="2025-08" db="UniProtKB">
        <authorList>
            <consortium name="Ensembl"/>
        </authorList>
    </citation>
    <scope>IDENTIFICATION</scope>
</reference>
<proteinExistence type="inferred from homology"/>
<dbReference type="RefSeq" id="XP_030005727.1">
    <property type="nucleotide sequence ID" value="XM_030149867.1"/>
</dbReference>
<dbReference type="Ensembl" id="ENSSORT00005027758.1">
    <property type="protein sequence ID" value="ENSSORP00005026974.1"/>
    <property type="gene ID" value="ENSSORG00005012908.1"/>
</dbReference>
<dbReference type="InterPro" id="IPR052672">
    <property type="entry name" value="Type1_Cytokine_Rcpt_Type2"/>
</dbReference>